<accession>K3YFM6</accession>
<dbReference type="HOGENOM" id="CLU_3369374_0_0_1"/>
<evidence type="ECO:0000313" key="1">
    <source>
        <dbReference type="EnsemblPlants" id="KQK98023"/>
    </source>
</evidence>
<dbReference type="InParanoid" id="K3YFM6"/>
<dbReference type="Gramene" id="KQK98023">
    <property type="protein sequence ID" value="KQK98023"/>
    <property type="gene ID" value="SETIT_013044mg"/>
</dbReference>
<evidence type="ECO:0000313" key="2">
    <source>
        <dbReference type="Proteomes" id="UP000004995"/>
    </source>
</evidence>
<dbReference type="EMBL" id="AGNK02004426">
    <property type="status" value="NOT_ANNOTATED_CDS"/>
    <property type="molecule type" value="Genomic_DNA"/>
</dbReference>
<dbReference type="AlphaFoldDB" id="K3YFM6"/>
<reference evidence="1" key="2">
    <citation type="submission" date="2018-08" db="UniProtKB">
        <authorList>
            <consortium name="EnsemblPlants"/>
        </authorList>
    </citation>
    <scope>IDENTIFICATION</scope>
    <source>
        <strain evidence="1">Yugu1</strain>
    </source>
</reference>
<reference evidence="2" key="1">
    <citation type="journal article" date="2012" name="Nat. Biotechnol.">
        <title>Reference genome sequence of the model plant Setaria.</title>
        <authorList>
            <person name="Bennetzen J.L."/>
            <person name="Schmutz J."/>
            <person name="Wang H."/>
            <person name="Percifield R."/>
            <person name="Hawkins J."/>
            <person name="Pontaroli A.C."/>
            <person name="Estep M."/>
            <person name="Feng L."/>
            <person name="Vaughn J.N."/>
            <person name="Grimwood J."/>
            <person name="Jenkins J."/>
            <person name="Barry K."/>
            <person name="Lindquist E."/>
            <person name="Hellsten U."/>
            <person name="Deshpande S."/>
            <person name="Wang X."/>
            <person name="Wu X."/>
            <person name="Mitros T."/>
            <person name="Triplett J."/>
            <person name="Yang X."/>
            <person name="Ye C.Y."/>
            <person name="Mauro-Herrera M."/>
            <person name="Wang L."/>
            <person name="Li P."/>
            <person name="Sharma M."/>
            <person name="Sharma R."/>
            <person name="Ronald P.C."/>
            <person name="Panaud O."/>
            <person name="Kellogg E.A."/>
            <person name="Brutnell T.P."/>
            <person name="Doust A.N."/>
            <person name="Tuskan G.A."/>
            <person name="Rokhsar D."/>
            <person name="Devos K.M."/>
        </authorList>
    </citation>
    <scope>NUCLEOTIDE SEQUENCE [LARGE SCALE GENOMIC DNA]</scope>
    <source>
        <strain evidence="2">cv. Yugu1</strain>
    </source>
</reference>
<dbReference type="EnsemblPlants" id="KQK98023">
    <property type="protein sequence ID" value="KQK98023"/>
    <property type="gene ID" value="SETIT_013044mg"/>
</dbReference>
<organism evidence="1 2">
    <name type="scientific">Setaria italica</name>
    <name type="common">Foxtail millet</name>
    <name type="synonym">Panicum italicum</name>
    <dbReference type="NCBI Taxonomy" id="4555"/>
    <lineage>
        <taxon>Eukaryota</taxon>
        <taxon>Viridiplantae</taxon>
        <taxon>Streptophyta</taxon>
        <taxon>Embryophyta</taxon>
        <taxon>Tracheophyta</taxon>
        <taxon>Spermatophyta</taxon>
        <taxon>Magnoliopsida</taxon>
        <taxon>Liliopsida</taxon>
        <taxon>Poales</taxon>
        <taxon>Poaceae</taxon>
        <taxon>PACMAD clade</taxon>
        <taxon>Panicoideae</taxon>
        <taxon>Panicodae</taxon>
        <taxon>Paniceae</taxon>
        <taxon>Cenchrinae</taxon>
        <taxon>Setaria</taxon>
    </lineage>
</organism>
<proteinExistence type="predicted"/>
<protein>
    <submittedName>
        <fullName evidence="1">Uncharacterized protein</fullName>
    </submittedName>
</protein>
<sequence length="35" mass="3938">MWTNLPIPPVRESQRCNLSCAPGVLILSNSHCRFP</sequence>
<name>K3YFM6_SETIT</name>
<keyword evidence="2" id="KW-1185">Reference proteome</keyword>
<dbReference type="Proteomes" id="UP000004995">
    <property type="component" value="Unassembled WGS sequence"/>
</dbReference>